<dbReference type="GO" id="GO:0006355">
    <property type="term" value="P:regulation of DNA-templated transcription"/>
    <property type="evidence" value="ECO:0007669"/>
    <property type="project" value="InterPro"/>
</dbReference>
<comment type="subcellular location">
    <subcellularLocation>
        <location evidence="1">Nucleus</location>
    </subcellularLocation>
</comment>
<dbReference type="Ensembl" id="ENSGWIT00000053376.1">
    <property type="protein sequence ID" value="ENSGWIP00000049383.1"/>
    <property type="gene ID" value="ENSGWIG00000024087.1"/>
</dbReference>
<dbReference type="GO" id="GO:0005634">
    <property type="term" value="C:nucleus"/>
    <property type="evidence" value="ECO:0007669"/>
    <property type="project" value="UniProtKB-SubCell"/>
</dbReference>
<feature type="compositionally biased region" description="Basic and acidic residues" evidence="6">
    <location>
        <begin position="129"/>
        <end position="140"/>
    </location>
</feature>
<dbReference type="PANTHER" id="PTHR15950">
    <property type="entry name" value="TRANSCRIPTION COFACTOR VESTIGIAL-LIKE PROTEIN"/>
    <property type="match status" value="1"/>
</dbReference>
<reference evidence="7" key="1">
    <citation type="submission" date="2020-06" db="EMBL/GenBank/DDBJ databases">
        <authorList>
            <consortium name="Wellcome Sanger Institute Data Sharing"/>
        </authorList>
    </citation>
    <scope>NUCLEOTIDE SEQUENCE [LARGE SCALE GENOMIC DNA]</scope>
</reference>
<evidence type="ECO:0000256" key="2">
    <source>
        <dbReference type="ARBA" id="ARBA00023015"/>
    </source>
</evidence>
<dbReference type="RefSeq" id="XP_028293265.1">
    <property type="nucleotide sequence ID" value="XM_028437464.1"/>
</dbReference>
<dbReference type="PANTHER" id="PTHR15950:SF22">
    <property type="entry name" value="VESTIGIAL LIKE 2B"/>
    <property type="match status" value="1"/>
</dbReference>
<feature type="compositionally biased region" description="Basic and acidic residues" evidence="6">
    <location>
        <begin position="79"/>
        <end position="90"/>
    </location>
</feature>
<feature type="compositionally biased region" description="Low complexity" evidence="6">
    <location>
        <begin position="62"/>
        <end position="74"/>
    </location>
</feature>
<sequence length="305" mass="32970">MSCLDVMYPVYGHYAPYASAPAFISSLQVPPALSSSSPHGRDFMDTPSGPEGMSGGPGAGGSTSSSSSSSSTSSFTASRIEEGPKEKQEVPEAEYLTSRCVLFTYYQGDISSVVDEHFSRALSAYMDGEGKRRGPDHHGADTPSPSSRRSFPPSFWDSNYSSPQSRSHCETSAASYSMDPYASGLHPGLTHPHVHPHAHAHTHPHSHPHAPESWGYPQAQAYGPPRPLHELYSPSALEPHYGPLLMPTVRAPHLPTLPSHYEVSKLEPGASWPSLLPPGDVSQSLALNMDAGLQQHKKGKELYWF</sequence>
<dbReference type="GeneID" id="114456012"/>
<dbReference type="InterPro" id="IPR011520">
    <property type="entry name" value="Vg_fam"/>
</dbReference>
<dbReference type="AlphaFoldDB" id="A0A8C5HSG2"/>
<name>A0A8C5HSG2_GOUWI</name>
<dbReference type="Proteomes" id="UP000694680">
    <property type="component" value="Chromosome 22"/>
</dbReference>
<protein>
    <submittedName>
        <fullName evidence="7">Transcription cofactor vestigial-like protein 2</fullName>
    </submittedName>
</protein>
<evidence type="ECO:0000256" key="5">
    <source>
        <dbReference type="ARBA" id="ARBA00025784"/>
    </source>
</evidence>
<evidence type="ECO:0000256" key="1">
    <source>
        <dbReference type="ARBA" id="ARBA00004123"/>
    </source>
</evidence>
<keyword evidence="4" id="KW-0539">Nucleus</keyword>
<keyword evidence="2" id="KW-0805">Transcription regulation</keyword>
<evidence type="ECO:0000256" key="3">
    <source>
        <dbReference type="ARBA" id="ARBA00023163"/>
    </source>
</evidence>
<comment type="similarity">
    <text evidence="5">Belongs to the vestigial family.</text>
</comment>
<feature type="region of interest" description="Disordered" evidence="6">
    <location>
        <begin position="129"/>
        <end position="168"/>
    </location>
</feature>
<dbReference type="CTD" id="606659"/>
<evidence type="ECO:0000313" key="7">
    <source>
        <dbReference type="Ensembl" id="ENSGWIP00000049383.1"/>
    </source>
</evidence>
<reference evidence="7" key="2">
    <citation type="submission" date="2025-08" db="UniProtKB">
        <authorList>
            <consortium name="Ensembl"/>
        </authorList>
    </citation>
    <scope>IDENTIFICATION</scope>
</reference>
<accession>A0A8C5HSG2</accession>
<evidence type="ECO:0000256" key="4">
    <source>
        <dbReference type="ARBA" id="ARBA00023242"/>
    </source>
</evidence>
<gene>
    <name evidence="7" type="primary">vgll2b</name>
</gene>
<organism evidence="7 8">
    <name type="scientific">Gouania willdenowi</name>
    <name type="common">Blunt-snouted clingfish</name>
    <name type="synonym">Lepadogaster willdenowi</name>
    <dbReference type="NCBI Taxonomy" id="441366"/>
    <lineage>
        <taxon>Eukaryota</taxon>
        <taxon>Metazoa</taxon>
        <taxon>Chordata</taxon>
        <taxon>Craniata</taxon>
        <taxon>Vertebrata</taxon>
        <taxon>Euteleostomi</taxon>
        <taxon>Actinopterygii</taxon>
        <taxon>Neopterygii</taxon>
        <taxon>Teleostei</taxon>
        <taxon>Neoteleostei</taxon>
        <taxon>Acanthomorphata</taxon>
        <taxon>Ovalentaria</taxon>
        <taxon>Blenniimorphae</taxon>
        <taxon>Blenniiformes</taxon>
        <taxon>Gobiesocoidei</taxon>
        <taxon>Gobiesocidae</taxon>
        <taxon>Gobiesocinae</taxon>
        <taxon>Gouania</taxon>
    </lineage>
</organism>
<evidence type="ECO:0000256" key="6">
    <source>
        <dbReference type="SAM" id="MobiDB-lite"/>
    </source>
</evidence>
<keyword evidence="3" id="KW-0804">Transcription</keyword>
<dbReference type="OrthoDB" id="10069705at2759"/>
<feature type="compositionally biased region" description="Basic residues" evidence="6">
    <location>
        <begin position="192"/>
        <end position="208"/>
    </location>
</feature>
<reference evidence="7" key="3">
    <citation type="submission" date="2025-09" db="UniProtKB">
        <authorList>
            <consortium name="Ensembl"/>
        </authorList>
    </citation>
    <scope>IDENTIFICATION</scope>
</reference>
<keyword evidence="8" id="KW-1185">Reference proteome</keyword>
<evidence type="ECO:0000313" key="8">
    <source>
        <dbReference type="Proteomes" id="UP000694680"/>
    </source>
</evidence>
<feature type="compositionally biased region" description="Low complexity" evidence="6">
    <location>
        <begin position="143"/>
        <end position="155"/>
    </location>
</feature>
<feature type="compositionally biased region" description="Polar residues" evidence="6">
    <location>
        <begin position="156"/>
        <end position="168"/>
    </location>
</feature>
<dbReference type="Pfam" id="PF07545">
    <property type="entry name" value="Vg_Tdu"/>
    <property type="match status" value="1"/>
</dbReference>
<feature type="compositionally biased region" description="Gly residues" evidence="6">
    <location>
        <begin position="52"/>
        <end position="61"/>
    </location>
</feature>
<proteinExistence type="inferred from homology"/>
<feature type="region of interest" description="Disordered" evidence="6">
    <location>
        <begin position="34"/>
        <end position="91"/>
    </location>
</feature>
<feature type="region of interest" description="Disordered" evidence="6">
    <location>
        <begin position="184"/>
        <end position="234"/>
    </location>
</feature>